<dbReference type="Proteomes" id="UP000011087">
    <property type="component" value="Unassembled WGS sequence"/>
</dbReference>
<dbReference type="Gene3D" id="2.60.40.790">
    <property type="match status" value="1"/>
</dbReference>
<dbReference type="STRING" id="905079.L1IRB3"/>
<dbReference type="PANTHER" id="PTHR13164:SF3">
    <property type="entry name" value="CALCYCLIN-BINDING PROTEIN"/>
    <property type="match status" value="1"/>
</dbReference>
<evidence type="ECO:0000313" key="4">
    <source>
        <dbReference type="EMBL" id="EKX38768.1"/>
    </source>
</evidence>
<evidence type="ECO:0000259" key="3">
    <source>
        <dbReference type="PROSITE" id="PS51203"/>
    </source>
</evidence>
<dbReference type="PROSITE" id="PS50105">
    <property type="entry name" value="SAM_DOMAIN"/>
    <property type="match status" value="1"/>
</dbReference>
<reference evidence="5" key="3">
    <citation type="submission" date="2016-03" db="UniProtKB">
        <authorList>
            <consortium name="EnsemblProtists"/>
        </authorList>
    </citation>
    <scope>IDENTIFICATION</scope>
</reference>
<dbReference type="Pfam" id="PF07647">
    <property type="entry name" value="SAM_2"/>
    <property type="match status" value="1"/>
</dbReference>
<dbReference type="PROSITE" id="PS51203">
    <property type="entry name" value="CS"/>
    <property type="match status" value="1"/>
</dbReference>
<sequence length="307" mass="35584">MVGRMAMVLRFVENLRYKFGNKTDTYKRLLEENDIDGEILWEMTTTKLEKVGIASLGHREFLYTKILELKRLAGPLRGPTKMEFEAAMRAQSKPSANPPKRIETPQHQHVGSQGAAAQEFRWKSIDKISWDQDGERNVNIYITLDGVGTVQKDDLKVRIGAQSLDVKIRSKRLHDLPRTFLLIIHTMFTLDLNGSNYLYELSDLYRAIATEESFWRVKKDMIQLKLQKKVDEFWPSLKSNTMEANMLQGIKDKKRQTDDEILQVMRCMYEEGDDSIKQTIAKAWAYASDNMSGRKEMPMQFPGIPHF</sequence>
<reference evidence="6" key="2">
    <citation type="submission" date="2012-11" db="EMBL/GenBank/DDBJ databases">
        <authorList>
            <person name="Kuo A."/>
            <person name="Curtis B.A."/>
            <person name="Tanifuji G."/>
            <person name="Burki F."/>
            <person name="Gruber A."/>
            <person name="Irimia M."/>
            <person name="Maruyama S."/>
            <person name="Arias M.C."/>
            <person name="Ball S.G."/>
            <person name="Gile G.H."/>
            <person name="Hirakawa Y."/>
            <person name="Hopkins J.F."/>
            <person name="Rensing S.A."/>
            <person name="Schmutz J."/>
            <person name="Symeonidi A."/>
            <person name="Elias M."/>
            <person name="Eveleigh R.J."/>
            <person name="Herman E.K."/>
            <person name="Klute M.J."/>
            <person name="Nakayama T."/>
            <person name="Obornik M."/>
            <person name="Reyes-Prieto A."/>
            <person name="Armbrust E.V."/>
            <person name="Aves S.J."/>
            <person name="Beiko R.G."/>
            <person name="Coutinho P."/>
            <person name="Dacks J.B."/>
            <person name="Durnford D.G."/>
            <person name="Fast N.M."/>
            <person name="Green B.R."/>
            <person name="Grisdale C."/>
            <person name="Hempe F."/>
            <person name="Henrissat B."/>
            <person name="Hoppner M.P."/>
            <person name="Ishida K.-I."/>
            <person name="Kim E."/>
            <person name="Koreny L."/>
            <person name="Kroth P.G."/>
            <person name="Liu Y."/>
            <person name="Malik S.-B."/>
            <person name="Maier U.G."/>
            <person name="McRose D."/>
            <person name="Mock T."/>
            <person name="Neilson J.A."/>
            <person name="Onodera N.T."/>
            <person name="Poole A.M."/>
            <person name="Pritham E.J."/>
            <person name="Richards T.A."/>
            <person name="Rocap G."/>
            <person name="Roy S.W."/>
            <person name="Sarai C."/>
            <person name="Schaack S."/>
            <person name="Shirato S."/>
            <person name="Slamovits C.H."/>
            <person name="Spencer D.F."/>
            <person name="Suzuki S."/>
            <person name="Worden A.Z."/>
            <person name="Zauner S."/>
            <person name="Barry K."/>
            <person name="Bell C."/>
            <person name="Bharti A.K."/>
            <person name="Crow J.A."/>
            <person name="Grimwood J."/>
            <person name="Kramer R."/>
            <person name="Lindquist E."/>
            <person name="Lucas S."/>
            <person name="Salamov A."/>
            <person name="McFadden G.I."/>
            <person name="Lane C.E."/>
            <person name="Keeling P.J."/>
            <person name="Gray M.W."/>
            <person name="Grigoriev I.V."/>
            <person name="Archibald J.M."/>
        </authorList>
    </citation>
    <scope>NUCLEOTIDE SEQUENCE</scope>
    <source>
        <strain evidence="6">CCMP2712</strain>
    </source>
</reference>
<dbReference type="EMBL" id="JH993045">
    <property type="protein sequence ID" value="EKX38768.1"/>
    <property type="molecule type" value="Genomic_DNA"/>
</dbReference>
<dbReference type="PANTHER" id="PTHR13164">
    <property type="entry name" value="CALICYLIN BINDING PROTEIN"/>
    <property type="match status" value="1"/>
</dbReference>
<dbReference type="InterPro" id="IPR052289">
    <property type="entry name" value="Calcyclin-binding_UBL-bridge"/>
</dbReference>
<evidence type="ECO:0000313" key="5">
    <source>
        <dbReference type="EnsemblProtists" id="EKX38768"/>
    </source>
</evidence>
<dbReference type="eggNOG" id="KOG3260">
    <property type="taxonomic scope" value="Eukaryota"/>
</dbReference>
<organism evidence="4">
    <name type="scientific">Guillardia theta (strain CCMP2712)</name>
    <name type="common">Cryptophyte</name>
    <dbReference type="NCBI Taxonomy" id="905079"/>
    <lineage>
        <taxon>Eukaryota</taxon>
        <taxon>Cryptophyceae</taxon>
        <taxon>Pyrenomonadales</taxon>
        <taxon>Geminigeraceae</taxon>
        <taxon>Guillardia</taxon>
    </lineage>
</organism>
<evidence type="ECO:0000259" key="2">
    <source>
        <dbReference type="PROSITE" id="PS50105"/>
    </source>
</evidence>
<dbReference type="PaxDb" id="55529-EKX38768"/>
<proteinExistence type="predicted"/>
<dbReference type="Pfam" id="PF04969">
    <property type="entry name" value="CS"/>
    <property type="match status" value="1"/>
</dbReference>
<dbReference type="InterPro" id="IPR001660">
    <property type="entry name" value="SAM"/>
</dbReference>
<reference evidence="4 6" key="1">
    <citation type="journal article" date="2012" name="Nature">
        <title>Algal genomes reveal evolutionary mosaicism and the fate of nucleomorphs.</title>
        <authorList>
            <consortium name="DOE Joint Genome Institute"/>
            <person name="Curtis B.A."/>
            <person name="Tanifuji G."/>
            <person name="Burki F."/>
            <person name="Gruber A."/>
            <person name="Irimia M."/>
            <person name="Maruyama S."/>
            <person name="Arias M.C."/>
            <person name="Ball S.G."/>
            <person name="Gile G.H."/>
            <person name="Hirakawa Y."/>
            <person name="Hopkins J.F."/>
            <person name="Kuo A."/>
            <person name="Rensing S.A."/>
            <person name="Schmutz J."/>
            <person name="Symeonidi A."/>
            <person name="Elias M."/>
            <person name="Eveleigh R.J."/>
            <person name="Herman E.K."/>
            <person name="Klute M.J."/>
            <person name="Nakayama T."/>
            <person name="Obornik M."/>
            <person name="Reyes-Prieto A."/>
            <person name="Armbrust E.V."/>
            <person name="Aves S.J."/>
            <person name="Beiko R.G."/>
            <person name="Coutinho P."/>
            <person name="Dacks J.B."/>
            <person name="Durnford D.G."/>
            <person name="Fast N.M."/>
            <person name="Green B.R."/>
            <person name="Grisdale C.J."/>
            <person name="Hempel F."/>
            <person name="Henrissat B."/>
            <person name="Hoppner M.P."/>
            <person name="Ishida K."/>
            <person name="Kim E."/>
            <person name="Koreny L."/>
            <person name="Kroth P.G."/>
            <person name="Liu Y."/>
            <person name="Malik S.B."/>
            <person name="Maier U.G."/>
            <person name="McRose D."/>
            <person name="Mock T."/>
            <person name="Neilson J.A."/>
            <person name="Onodera N.T."/>
            <person name="Poole A.M."/>
            <person name="Pritham E.J."/>
            <person name="Richards T.A."/>
            <person name="Rocap G."/>
            <person name="Roy S.W."/>
            <person name="Sarai C."/>
            <person name="Schaack S."/>
            <person name="Shirato S."/>
            <person name="Slamovits C.H."/>
            <person name="Spencer D.F."/>
            <person name="Suzuki S."/>
            <person name="Worden A.Z."/>
            <person name="Zauner S."/>
            <person name="Barry K."/>
            <person name="Bell C."/>
            <person name="Bharti A.K."/>
            <person name="Crow J.A."/>
            <person name="Grimwood J."/>
            <person name="Kramer R."/>
            <person name="Lindquist E."/>
            <person name="Lucas S."/>
            <person name="Salamov A."/>
            <person name="McFadden G.I."/>
            <person name="Lane C.E."/>
            <person name="Keeling P.J."/>
            <person name="Gray M.W."/>
            <person name="Grigoriev I.V."/>
            <person name="Archibald J.M."/>
        </authorList>
    </citation>
    <scope>NUCLEOTIDE SEQUENCE</scope>
    <source>
        <strain evidence="4 6">CCMP2712</strain>
    </source>
</reference>
<feature type="domain" description="SAM" evidence="2">
    <location>
        <begin position="8"/>
        <end position="72"/>
    </location>
</feature>
<dbReference type="SUPFAM" id="SSF49764">
    <property type="entry name" value="HSP20-like chaperones"/>
    <property type="match status" value="1"/>
</dbReference>
<dbReference type="HOGENOM" id="CLU_907474_0_0_1"/>
<dbReference type="Gene3D" id="1.10.150.50">
    <property type="entry name" value="Transcription Factor, Ets-1"/>
    <property type="match status" value="1"/>
</dbReference>
<feature type="domain" description="CS" evidence="3">
    <location>
        <begin position="123"/>
        <end position="238"/>
    </location>
</feature>
<protein>
    <recommendedName>
        <fullName evidence="7">CS domain-containing protein</fullName>
    </recommendedName>
</protein>
<feature type="region of interest" description="Disordered" evidence="1">
    <location>
        <begin position="91"/>
        <end position="110"/>
    </location>
</feature>
<dbReference type="EnsemblProtists" id="EKX38768">
    <property type="protein sequence ID" value="EKX38768"/>
    <property type="gene ID" value="GUITHDRAFT_115097"/>
</dbReference>
<dbReference type="OrthoDB" id="164025at2759"/>
<evidence type="ECO:0000313" key="6">
    <source>
        <dbReference type="Proteomes" id="UP000011087"/>
    </source>
</evidence>
<dbReference type="InterPro" id="IPR008978">
    <property type="entry name" value="HSP20-like_chaperone"/>
</dbReference>
<dbReference type="GO" id="GO:0005634">
    <property type="term" value="C:nucleus"/>
    <property type="evidence" value="ECO:0007669"/>
    <property type="project" value="TreeGrafter"/>
</dbReference>
<keyword evidence="6" id="KW-1185">Reference proteome</keyword>
<dbReference type="RefSeq" id="XP_005825748.1">
    <property type="nucleotide sequence ID" value="XM_005825691.1"/>
</dbReference>
<dbReference type="InterPro" id="IPR007052">
    <property type="entry name" value="CS_dom"/>
</dbReference>
<dbReference type="GeneID" id="17295524"/>
<evidence type="ECO:0000256" key="1">
    <source>
        <dbReference type="SAM" id="MobiDB-lite"/>
    </source>
</evidence>
<dbReference type="KEGG" id="gtt:GUITHDRAFT_115097"/>
<name>L1IRB3_GUITC</name>
<evidence type="ECO:0008006" key="7">
    <source>
        <dbReference type="Google" id="ProtNLM"/>
    </source>
</evidence>
<dbReference type="InterPro" id="IPR013761">
    <property type="entry name" value="SAM/pointed_sf"/>
</dbReference>
<dbReference type="SUPFAM" id="SSF47769">
    <property type="entry name" value="SAM/Pointed domain"/>
    <property type="match status" value="1"/>
</dbReference>
<accession>L1IRB3</accession>
<gene>
    <name evidence="4" type="ORF">GUITHDRAFT_115097</name>
</gene>
<dbReference type="AlphaFoldDB" id="L1IRB3"/>